<accession>A0A6N2LKF9</accession>
<dbReference type="AlphaFoldDB" id="A0A6N2LKF9"/>
<name>A0A6N2LKF9_SALVM</name>
<feature type="region of interest" description="Disordered" evidence="1">
    <location>
        <begin position="45"/>
        <end position="75"/>
    </location>
</feature>
<gene>
    <name evidence="2" type="ORF">SVIM_LOCUS243827</name>
</gene>
<organism evidence="2">
    <name type="scientific">Salix viminalis</name>
    <name type="common">Common osier</name>
    <name type="synonym">Basket willow</name>
    <dbReference type="NCBI Taxonomy" id="40686"/>
    <lineage>
        <taxon>Eukaryota</taxon>
        <taxon>Viridiplantae</taxon>
        <taxon>Streptophyta</taxon>
        <taxon>Embryophyta</taxon>
        <taxon>Tracheophyta</taxon>
        <taxon>Spermatophyta</taxon>
        <taxon>Magnoliopsida</taxon>
        <taxon>eudicotyledons</taxon>
        <taxon>Gunneridae</taxon>
        <taxon>Pentapetalae</taxon>
        <taxon>rosids</taxon>
        <taxon>fabids</taxon>
        <taxon>Malpighiales</taxon>
        <taxon>Salicaceae</taxon>
        <taxon>Saliceae</taxon>
        <taxon>Salix</taxon>
    </lineage>
</organism>
<sequence length="75" mass="8145">MERTRVILLDPAAAPISKTKPQLFGGFFCSIEETLIKSRAACKNAESEEKPDQVPGGMGVNRAYASRTGWEDEGS</sequence>
<reference evidence="2" key="1">
    <citation type="submission" date="2019-03" db="EMBL/GenBank/DDBJ databases">
        <authorList>
            <person name="Mank J."/>
            <person name="Almeida P."/>
        </authorList>
    </citation>
    <scope>NUCLEOTIDE SEQUENCE</scope>
    <source>
        <strain evidence="2">78183</strain>
    </source>
</reference>
<protein>
    <submittedName>
        <fullName evidence="2">Uncharacterized protein</fullName>
    </submittedName>
</protein>
<proteinExistence type="predicted"/>
<evidence type="ECO:0000256" key="1">
    <source>
        <dbReference type="SAM" id="MobiDB-lite"/>
    </source>
</evidence>
<evidence type="ECO:0000313" key="2">
    <source>
        <dbReference type="EMBL" id="VFU41434.1"/>
    </source>
</evidence>
<dbReference type="EMBL" id="CAADRP010001563">
    <property type="protein sequence ID" value="VFU41434.1"/>
    <property type="molecule type" value="Genomic_DNA"/>
</dbReference>